<reference evidence="9" key="1">
    <citation type="submission" date="2018-07" db="EMBL/GenBank/DDBJ databases">
        <authorList>
            <person name="Quirk P.G."/>
            <person name="Krulwich T.A."/>
        </authorList>
    </citation>
    <scope>NUCLEOTIDE SEQUENCE</scope>
    <source>
        <strain evidence="9">Anand</strain>
    </source>
</reference>
<name>A0A3B0MM97_THEAN</name>
<dbReference type="GO" id="GO:0005047">
    <property type="term" value="F:signal recognition particle binding"/>
    <property type="evidence" value="ECO:0007669"/>
    <property type="project" value="TreeGrafter"/>
</dbReference>
<dbReference type="CDD" id="cd17876">
    <property type="entry name" value="SRalpha_C"/>
    <property type="match status" value="1"/>
</dbReference>
<dbReference type="PROSITE" id="PS00300">
    <property type="entry name" value="SRP54"/>
    <property type="match status" value="1"/>
</dbReference>
<dbReference type="InterPro" id="IPR011012">
    <property type="entry name" value="Longin-like_dom_sf"/>
</dbReference>
<organism evidence="9">
    <name type="scientific">Theileria annulata</name>
    <dbReference type="NCBI Taxonomy" id="5874"/>
    <lineage>
        <taxon>Eukaryota</taxon>
        <taxon>Sar</taxon>
        <taxon>Alveolata</taxon>
        <taxon>Apicomplexa</taxon>
        <taxon>Aconoidasida</taxon>
        <taxon>Piroplasmida</taxon>
        <taxon>Theileriidae</taxon>
        <taxon>Theileria</taxon>
    </lineage>
</organism>
<dbReference type="EMBL" id="UIVT01000002">
    <property type="protein sequence ID" value="SVP91197.1"/>
    <property type="molecule type" value="Genomic_DNA"/>
</dbReference>
<dbReference type="GO" id="GO:0005789">
    <property type="term" value="C:endoplasmic reticulum membrane"/>
    <property type="evidence" value="ECO:0007669"/>
    <property type="project" value="UniProtKB-SubCell"/>
</dbReference>
<evidence type="ECO:0000256" key="7">
    <source>
        <dbReference type="ARBA" id="ARBA00023170"/>
    </source>
</evidence>
<dbReference type="EMBL" id="UIVS01000002">
    <property type="protein sequence ID" value="SVP91676.1"/>
    <property type="molecule type" value="Genomic_DNA"/>
</dbReference>
<keyword evidence="3" id="KW-0547">Nucleotide-binding</keyword>
<dbReference type="FunFam" id="3.40.50.300:FF:000188">
    <property type="entry name" value="signal recognition particle receptor subunit alpha"/>
    <property type="match status" value="1"/>
</dbReference>
<dbReference type="Pfam" id="PF00448">
    <property type="entry name" value="SRP54"/>
    <property type="match status" value="1"/>
</dbReference>
<dbReference type="SMART" id="SM00382">
    <property type="entry name" value="AAA"/>
    <property type="match status" value="1"/>
</dbReference>
<evidence type="ECO:0000256" key="5">
    <source>
        <dbReference type="ARBA" id="ARBA00023134"/>
    </source>
</evidence>
<evidence type="ECO:0000259" key="8">
    <source>
        <dbReference type="PROSITE" id="PS00300"/>
    </source>
</evidence>
<dbReference type="CDD" id="cd14826">
    <property type="entry name" value="SR_alpha_SRX"/>
    <property type="match status" value="1"/>
</dbReference>
<keyword evidence="4" id="KW-0256">Endoplasmic reticulum</keyword>
<dbReference type="InterPro" id="IPR000897">
    <property type="entry name" value="SRP54_GTPase_dom"/>
</dbReference>
<dbReference type="PANTHER" id="PTHR43134:SF1">
    <property type="entry name" value="SIGNAL RECOGNITION PARTICLE RECEPTOR SUBUNIT ALPHA"/>
    <property type="match status" value="1"/>
</dbReference>
<evidence type="ECO:0000256" key="1">
    <source>
        <dbReference type="ARBA" id="ARBA00004397"/>
    </source>
</evidence>
<keyword evidence="7 9" id="KW-0675">Receptor</keyword>
<proteinExistence type="inferred from homology"/>
<dbReference type="SMART" id="SM00962">
    <property type="entry name" value="SRP54"/>
    <property type="match status" value="1"/>
</dbReference>
<dbReference type="InterPro" id="IPR027417">
    <property type="entry name" value="P-loop_NTPase"/>
</dbReference>
<dbReference type="Gene3D" id="3.30.450.60">
    <property type="match status" value="1"/>
</dbReference>
<evidence type="ECO:0000256" key="3">
    <source>
        <dbReference type="ARBA" id="ARBA00022741"/>
    </source>
</evidence>
<evidence type="ECO:0000256" key="6">
    <source>
        <dbReference type="ARBA" id="ARBA00023136"/>
    </source>
</evidence>
<dbReference type="GO" id="GO:0006614">
    <property type="term" value="P:SRP-dependent cotranslational protein targeting to membrane"/>
    <property type="evidence" value="ECO:0007669"/>
    <property type="project" value="InterPro"/>
</dbReference>
<gene>
    <name evidence="9" type="ORF">TAT_000174300</name>
    <name evidence="10" type="ORF">TAV_000174500</name>
</gene>
<evidence type="ECO:0000313" key="10">
    <source>
        <dbReference type="EMBL" id="SVP91676.1"/>
    </source>
</evidence>
<dbReference type="SUPFAM" id="SSF64356">
    <property type="entry name" value="SNARE-like"/>
    <property type="match status" value="1"/>
</dbReference>
<dbReference type="GO" id="GO:0005525">
    <property type="term" value="F:GTP binding"/>
    <property type="evidence" value="ECO:0007669"/>
    <property type="project" value="UniProtKB-KW"/>
</dbReference>
<keyword evidence="5" id="KW-0342">GTP-binding</keyword>
<dbReference type="GO" id="GO:0003924">
    <property type="term" value="F:GTPase activity"/>
    <property type="evidence" value="ECO:0007669"/>
    <property type="project" value="TreeGrafter"/>
</dbReference>
<dbReference type="VEuPathDB" id="PiroplasmaDB:TA13100"/>
<dbReference type="SUPFAM" id="SSF52540">
    <property type="entry name" value="P-loop containing nucleoside triphosphate hydrolases"/>
    <property type="match status" value="1"/>
</dbReference>
<dbReference type="InterPro" id="IPR042101">
    <property type="entry name" value="SRP54_N_sf"/>
</dbReference>
<comment type="subcellular location">
    <subcellularLocation>
        <location evidence="1">Endoplasmic reticulum membrane</location>
        <topology evidence="1">Peripheral membrane protein</topology>
        <orientation evidence="1">Cytoplasmic side</orientation>
    </subcellularLocation>
</comment>
<dbReference type="Gene3D" id="3.40.50.300">
    <property type="entry name" value="P-loop containing nucleotide triphosphate hydrolases"/>
    <property type="match status" value="1"/>
</dbReference>
<dbReference type="AlphaFoldDB" id="A0A3B0MM97"/>
<dbReference type="Gene3D" id="1.20.120.140">
    <property type="entry name" value="Signal recognition particle SRP54, nucleotide-binding domain"/>
    <property type="match status" value="1"/>
</dbReference>
<accession>A0A3B0MM97</accession>
<feature type="domain" description="SRP54-type proteins GTP-binding" evidence="8">
    <location>
        <begin position="520"/>
        <end position="533"/>
    </location>
</feature>
<protein>
    <submittedName>
        <fullName evidence="9">Signal recognition particle receptor alpha subunit, putative</fullName>
    </submittedName>
</protein>
<dbReference type="InterPro" id="IPR003593">
    <property type="entry name" value="AAA+_ATPase"/>
</dbReference>
<evidence type="ECO:0000313" key="9">
    <source>
        <dbReference type="EMBL" id="SVP91197.1"/>
    </source>
</evidence>
<evidence type="ECO:0000256" key="4">
    <source>
        <dbReference type="ARBA" id="ARBA00022824"/>
    </source>
</evidence>
<sequence>MIDSVALISRGGLVIWTFSPDPKSNVFIPDNKCSNINKLIQNVILQEKGGDKYACLDGVHFRWNLINSIDSLLFIAYKGIQNTNVLVDLLDKCSKAIVTKLETEYSIPNNVNWFLHPIEFNFDNDFKSLLINTNNTTNITNITTSNSTTTTTTNSTNTSTTTNKKEKIKVMRQWDVKTNVTKRDMDELDYSDKSEPKHTTQSTNQNQLIPKLNTNVFKMNKMIKSLMDSVKSMVSRENTNFELLDKFTAQVLKYSGNMMITEESLVTPINILTDKLRSKNVAGDICEMICRSVSTHLVGKRTESLRSLSSTVKKALEDSVRRILTPKNPINLIKQVKELNANGSVYSVVFLGVNGVGKSTSLAKVAYLLKSSGFKVLVIACDTFRSGAVEQLKTHTVNLGLQLFERGYGKDPSQIAKEGLKYATANQFDVVLIDTAGRMQDNEPLMAALTKLITVNNPNLILFVGEALVGNDAVDQLKKFNTAIGKGTDRSIDALLLTKFDTVDDKVGAALSMVYITGKPILFVGNGQTYSDLQPLDVELITKFLLT</sequence>
<comment type="similarity">
    <text evidence="2">Belongs to the GTP-binding SRP family.</text>
</comment>
<evidence type="ECO:0000256" key="2">
    <source>
        <dbReference type="ARBA" id="ARBA00008531"/>
    </source>
</evidence>
<dbReference type="PANTHER" id="PTHR43134">
    <property type="entry name" value="SIGNAL RECOGNITION PARTICLE RECEPTOR SUBUNIT ALPHA"/>
    <property type="match status" value="1"/>
</dbReference>
<keyword evidence="6" id="KW-0472">Membrane</keyword>